<feature type="binding site" evidence="3">
    <location>
        <position position="68"/>
    </location>
    <ligand>
        <name>a divalent metal cation</name>
        <dbReference type="ChEBI" id="CHEBI:60240"/>
        <label>1</label>
    </ligand>
</feature>
<proteinExistence type="inferred from homology"/>
<feature type="binding site" evidence="3">
    <location>
        <position position="229"/>
    </location>
    <ligand>
        <name>a divalent metal cation</name>
        <dbReference type="ChEBI" id="CHEBI:60240"/>
        <label>1</label>
    </ligand>
</feature>
<gene>
    <name evidence="4" type="ORF">B0681_02055</name>
</gene>
<dbReference type="Proteomes" id="UP000190683">
    <property type="component" value="Unassembled WGS sequence"/>
</dbReference>
<reference evidence="4 5" key="1">
    <citation type="submission" date="2017-02" db="EMBL/GenBank/DDBJ databases">
        <title>Draft genome sequence of Moraxella porci CCUG 54912T type strain.</title>
        <authorList>
            <person name="Salva-Serra F."/>
            <person name="Engstrom-Jakobsson H."/>
            <person name="Thorell K."/>
            <person name="Jaen-Luchoro D."/>
            <person name="Gonzales-Siles L."/>
            <person name="Karlsson R."/>
            <person name="Yazdan S."/>
            <person name="Boulund F."/>
            <person name="Johnning A."/>
            <person name="Engstrand L."/>
            <person name="Kristiansson E."/>
            <person name="Moore E."/>
        </authorList>
    </citation>
    <scope>NUCLEOTIDE SEQUENCE [LARGE SCALE GENOMIC DNA]</scope>
    <source>
        <strain evidence="4 5">CCUG 54912</strain>
    </source>
</reference>
<comment type="similarity">
    <text evidence="1">Belongs to the GTP cyclohydrolase I type 2/NIF3 family.</text>
</comment>
<dbReference type="GO" id="GO:0005737">
    <property type="term" value="C:cytoplasm"/>
    <property type="evidence" value="ECO:0007669"/>
    <property type="project" value="TreeGrafter"/>
</dbReference>
<feature type="binding site" evidence="3">
    <location>
        <position position="69"/>
    </location>
    <ligand>
        <name>a divalent metal cation</name>
        <dbReference type="ChEBI" id="CHEBI:60240"/>
        <label>1</label>
    </ligand>
</feature>
<evidence type="ECO:0000256" key="2">
    <source>
        <dbReference type="ARBA" id="ARBA00022723"/>
    </source>
</evidence>
<dbReference type="RefSeq" id="WP_078317066.1">
    <property type="nucleotide sequence ID" value="NZ_MUYV01000001.1"/>
</dbReference>
<keyword evidence="2 3" id="KW-0479">Metal-binding</keyword>
<dbReference type="EMBL" id="MUYV01000001">
    <property type="protein sequence ID" value="OOS26671.1"/>
    <property type="molecule type" value="Genomic_DNA"/>
</dbReference>
<name>A0A1T0CX02_9GAMM</name>
<dbReference type="InterPro" id="IPR002678">
    <property type="entry name" value="DUF34/NIF3"/>
</dbReference>
<dbReference type="STRING" id="573983.B0681_02055"/>
<dbReference type="InterPro" id="IPR036069">
    <property type="entry name" value="DUF34/NIF3_sf"/>
</dbReference>
<feature type="binding site" evidence="3">
    <location>
        <position position="225"/>
    </location>
    <ligand>
        <name>a divalent metal cation</name>
        <dbReference type="ChEBI" id="CHEBI:60240"/>
        <label>1</label>
    </ligand>
</feature>
<organism evidence="4 5">
    <name type="scientific">Moraxella porci DSM 25326</name>
    <dbReference type="NCBI Taxonomy" id="573983"/>
    <lineage>
        <taxon>Bacteria</taxon>
        <taxon>Pseudomonadati</taxon>
        <taxon>Pseudomonadota</taxon>
        <taxon>Gammaproteobacteria</taxon>
        <taxon>Moraxellales</taxon>
        <taxon>Moraxellaceae</taxon>
        <taxon>Moraxella</taxon>
    </lineage>
</organism>
<dbReference type="Gene3D" id="3.40.1390.30">
    <property type="entry name" value="NIF3 (NGG1p interacting factor 3)-like"/>
    <property type="match status" value="2"/>
</dbReference>
<dbReference type="PANTHER" id="PTHR13799">
    <property type="entry name" value="NGG1 INTERACTING FACTOR 3"/>
    <property type="match status" value="1"/>
</dbReference>
<dbReference type="GO" id="GO:0046872">
    <property type="term" value="F:metal ion binding"/>
    <property type="evidence" value="ECO:0007669"/>
    <property type="project" value="UniProtKB-KW"/>
</dbReference>
<comment type="caution">
    <text evidence="4">The sequence shown here is derived from an EMBL/GenBank/DDBJ whole genome shotgun (WGS) entry which is preliminary data.</text>
</comment>
<dbReference type="PANTHER" id="PTHR13799:SF14">
    <property type="entry name" value="GTP CYCLOHYDROLASE 1 TYPE 2 HOMOLOG"/>
    <property type="match status" value="1"/>
</dbReference>
<dbReference type="NCBIfam" id="TIGR00486">
    <property type="entry name" value="YbgI_SA1388"/>
    <property type="match status" value="1"/>
</dbReference>
<keyword evidence="5" id="KW-1185">Reference proteome</keyword>
<evidence type="ECO:0000313" key="5">
    <source>
        <dbReference type="Proteomes" id="UP000190683"/>
    </source>
</evidence>
<accession>A0A1T0CX02</accession>
<sequence>MSQTLPTPAALADYCDTLLSADEFKDYCPNGLQVDTGKPIEHLITGVTACQALIDQAIEHKAQAILVHHGYFWKGEAQPLTGMKGKRIQSLYEHGISLIAYHLPLDAHPELGNNRALADLLDLTITDALYPDQKHPVGNIASTAPIAADELAQKIAHALGRTPTHIAADDPKRTLKKIAICTGGAQDMIEQAALMGCDAFISGEISERTTHMAREMGVDYFAAGHHATERGGVMRLADRIADQFGIKTQFIDIDNPA</sequence>
<dbReference type="SUPFAM" id="SSF102705">
    <property type="entry name" value="NIF3 (NGG1p interacting factor 3)-like"/>
    <property type="match status" value="1"/>
</dbReference>
<evidence type="ECO:0000313" key="4">
    <source>
        <dbReference type="EMBL" id="OOS26671.1"/>
    </source>
</evidence>
<dbReference type="AlphaFoldDB" id="A0A1T0CX02"/>
<feature type="binding site" evidence="3">
    <location>
        <position position="106"/>
    </location>
    <ligand>
        <name>a divalent metal cation</name>
        <dbReference type="ChEBI" id="CHEBI:60240"/>
        <label>1</label>
    </ligand>
</feature>
<dbReference type="Pfam" id="PF01784">
    <property type="entry name" value="DUF34_NIF3"/>
    <property type="match status" value="1"/>
</dbReference>
<evidence type="ECO:0000256" key="1">
    <source>
        <dbReference type="ARBA" id="ARBA00006964"/>
    </source>
</evidence>
<evidence type="ECO:0000256" key="3">
    <source>
        <dbReference type="PIRSR" id="PIRSR602678-1"/>
    </source>
</evidence>
<protein>
    <submittedName>
        <fullName evidence="4">Nif3-like dinuclear metal center hexameric protein</fullName>
    </submittedName>
</protein>